<dbReference type="InterPro" id="IPR014284">
    <property type="entry name" value="RNA_pol_sigma-70_dom"/>
</dbReference>
<keyword evidence="3" id="KW-0731">Sigma factor</keyword>
<feature type="domain" description="RNA polymerase sigma-70 region 4" evidence="6">
    <location>
        <begin position="129"/>
        <end position="177"/>
    </location>
</feature>
<proteinExistence type="inferred from homology"/>
<dbReference type="RefSeq" id="WP_319971916.1">
    <property type="nucleotide sequence ID" value="NZ_JAXAVW010000051.1"/>
</dbReference>
<reference evidence="7 8" key="1">
    <citation type="submission" date="2023-11" db="EMBL/GenBank/DDBJ databases">
        <title>Lentzea sokolovensis, sp. nov., Lentzea kristufkii, sp. nov., and Lentzea miocenensis, sp. nov., rare actinobacteria from Sokolov Coal Basin, Miocene lacustrine sediment, Czech Republic.</title>
        <authorList>
            <person name="Lara A."/>
            <person name="Kotroba L."/>
            <person name="Nouioui I."/>
            <person name="Neumann-Schaal M."/>
            <person name="Mast Y."/>
            <person name="Chronakova A."/>
        </authorList>
    </citation>
    <scope>NUCLEOTIDE SEQUENCE [LARGE SCALE GENOMIC DNA]</scope>
    <source>
        <strain evidence="7 8">BCCO 10_0856</strain>
    </source>
</reference>
<dbReference type="Pfam" id="PF04545">
    <property type="entry name" value="Sigma70_r4"/>
    <property type="match status" value="1"/>
</dbReference>
<evidence type="ECO:0000256" key="2">
    <source>
        <dbReference type="ARBA" id="ARBA00023015"/>
    </source>
</evidence>
<evidence type="ECO:0000256" key="5">
    <source>
        <dbReference type="ARBA" id="ARBA00023163"/>
    </source>
</evidence>
<dbReference type="InterPro" id="IPR036388">
    <property type="entry name" value="WH-like_DNA-bd_sf"/>
</dbReference>
<dbReference type="InterPro" id="IPR013325">
    <property type="entry name" value="RNA_pol_sigma_r2"/>
</dbReference>
<organism evidence="7 8">
    <name type="scientific">Lentzea miocenica</name>
    <dbReference type="NCBI Taxonomy" id="3095431"/>
    <lineage>
        <taxon>Bacteria</taxon>
        <taxon>Bacillati</taxon>
        <taxon>Actinomycetota</taxon>
        <taxon>Actinomycetes</taxon>
        <taxon>Pseudonocardiales</taxon>
        <taxon>Pseudonocardiaceae</taxon>
        <taxon>Lentzea</taxon>
    </lineage>
</organism>
<dbReference type="NCBIfam" id="TIGR02937">
    <property type="entry name" value="sigma70-ECF"/>
    <property type="match status" value="1"/>
</dbReference>
<dbReference type="SUPFAM" id="SSF88659">
    <property type="entry name" value="Sigma3 and sigma4 domains of RNA polymerase sigma factors"/>
    <property type="match status" value="1"/>
</dbReference>
<evidence type="ECO:0000256" key="4">
    <source>
        <dbReference type="ARBA" id="ARBA00023125"/>
    </source>
</evidence>
<evidence type="ECO:0000256" key="1">
    <source>
        <dbReference type="ARBA" id="ARBA00010641"/>
    </source>
</evidence>
<name>A0ABU4TFF3_9PSEU</name>
<sequence length="195" mass="22428">MTSTSPEEQLPEQVFRELFHAHAPTVRRYIHPRIDDVEERGEVFQQVWLRFFAYMQKNPVDNVGGFLVALAMRRVKDWYGRSVKCEKASDAIGTSGTGDPLVHRENELLIRQLPRGTGDVELRLDLAKALCELTPEDRLVLSLTYVDRLTNREVGVVLGVSQQCVNQRLHRALGQLRVSEHLKNYGYDGNREVWE</sequence>
<dbReference type="Gene3D" id="1.10.10.10">
    <property type="entry name" value="Winged helix-like DNA-binding domain superfamily/Winged helix DNA-binding domain"/>
    <property type="match status" value="1"/>
</dbReference>
<dbReference type="CDD" id="cd06171">
    <property type="entry name" value="Sigma70_r4"/>
    <property type="match status" value="1"/>
</dbReference>
<evidence type="ECO:0000256" key="3">
    <source>
        <dbReference type="ARBA" id="ARBA00023082"/>
    </source>
</evidence>
<evidence type="ECO:0000259" key="6">
    <source>
        <dbReference type="Pfam" id="PF04545"/>
    </source>
</evidence>
<dbReference type="InterPro" id="IPR039425">
    <property type="entry name" value="RNA_pol_sigma-70-like"/>
</dbReference>
<keyword evidence="8" id="KW-1185">Reference proteome</keyword>
<accession>A0ABU4TFF3</accession>
<evidence type="ECO:0000313" key="8">
    <source>
        <dbReference type="Proteomes" id="UP001285521"/>
    </source>
</evidence>
<dbReference type="Proteomes" id="UP001285521">
    <property type="component" value="Unassembled WGS sequence"/>
</dbReference>
<comment type="caution">
    <text evidence="7">The sequence shown here is derived from an EMBL/GenBank/DDBJ whole genome shotgun (WGS) entry which is preliminary data.</text>
</comment>
<dbReference type="Gene3D" id="1.10.1740.10">
    <property type="match status" value="1"/>
</dbReference>
<dbReference type="InterPro" id="IPR007630">
    <property type="entry name" value="RNA_pol_sigma70_r4"/>
</dbReference>
<dbReference type="InterPro" id="IPR013324">
    <property type="entry name" value="RNA_pol_sigma_r3/r4-like"/>
</dbReference>
<evidence type="ECO:0000313" key="7">
    <source>
        <dbReference type="EMBL" id="MDX8036920.1"/>
    </source>
</evidence>
<keyword evidence="5" id="KW-0804">Transcription</keyword>
<dbReference type="PANTHER" id="PTHR43133">
    <property type="entry name" value="RNA POLYMERASE ECF-TYPE SIGMA FACTO"/>
    <property type="match status" value="1"/>
</dbReference>
<dbReference type="PANTHER" id="PTHR43133:SF8">
    <property type="entry name" value="RNA POLYMERASE SIGMA FACTOR HI_1459-RELATED"/>
    <property type="match status" value="1"/>
</dbReference>
<dbReference type="EMBL" id="JAXAVW010000051">
    <property type="protein sequence ID" value="MDX8036920.1"/>
    <property type="molecule type" value="Genomic_DNA"/>
</dbReference>
<dbReference type="SUPFAM" id="SSF88946">
    <property type="entry name" value="Sigma2 domain of RNA polymerase sigma factors"/>
    <property type="match status" value="1"/>
</dbReference>
<keyword evidence="4" id="KW-0238">DNA-binding</keyword>
<keyword evidence="2" id="KW-0805">Transcription regulation</keyword>
<comment type="similarity">
    <text evidence="1">Belongs to the sigma-70 factor family. ECF subfamily.</text>
</comment>
<protein>
    <submittedName>
        <fullName evidence="7">Sigma-70 family RNA polymerase sigma factor</fullName>
    </submittedName>
</protein>
<gene>
    <name evidence="7" type="ORF">SK803_42560</name>
</gene>